<evidence type="ECO:0000256" key="13">
    <source>
        <dbReference type="ARBA" id="ARBA00048116"/>
    </source>
</evidence>
<evidence type="ECO:0000256" key="4">
    <source>
        <dbReference type="ARBA" id="ARBA00012955"/>
    </source>
</evidence>
<dbReference type="GO" id="GO:0006221">
    <property type="term" value="P:pyrimidine nucleotide biosynthetic process"/>
    <property type="evidence" value="ECO:0007669"/>
    <property type="project" value="UniProtKB-KW"/>
</dbReference>
<dbReference type="FunFam" id="3.40.50.300:FF:000315">
    <property type="entry name" value="Adenylate kinase 1"/>
    <property type="match status" value="3"/>
</dbReference>
<dbReference type="Proteomes" id="UP000663879">
    <property type="component" value="Unassembled WGS sequence"/>
</dbReference>
<dbReference type="Gene3D" id="3.40.50.300">
    <property type="entry name" value="P-loop containing nucleotide triphosphate hydrolases"/>
    <property type="match status" value="3"/>
</dbReference>
<keyword evidence="7" id="KW-0547">Nucleotide-binding</keyword>
<dbReference type="GO" id="GO:0004017">
    <property type="term" value="F:AMP kinase activity"/>
    <property type="evidence" value="ECO:0007669"/>
    <property type="project" value="UniProtKB-EC"/>
</dbReference>
<keyword evidence="5" id="KW-0963">Cytoplasm</keyword>
<comment type="catalytic activity">
    <reaction evidence="13">
        <text>UMP + ATP = UDP + ADP</text>
        <dbReference type="Rhea" id="RHEA:24400"/>
        <dbReference type="ChEBI" id="CHEBI:30616"/>
        <dbReference type="ChEBI" id="CHEBI:57865"/>
        <dbReference type="ChEBI" id="CHEBI:58223"/>
        <dbReference type="ChEBI" id="CHEBI:456216"/>
        <dbReference type="EC" id="2.7.4.14"/>
    </reaction>
</comment>
<feature type="compositionally biased region" description="Basic and acidic residues" evidence="15">
    <location>
        <begin position="210"/>
        <end position="391"/>
    </location>
</feature>
<proteinExistence type="inferred from homology"/>
<evidence type="ECO:0000256" key="1">
    <source>
        <dbReference type="ARBA" id="ARBA00003053"/>
    </source>
</evidence>
<evidence type="ECO:0000256" key="11">
    <source>
        <dbReference type="ARBA" id="ARBA00023242"/>
    </source>
</evidence>
<organism evidence="16 17">
    <name type="scientific">Brachionus calyciflorus</name>
    <dbReference type="NCBI Taxonomy" id="104777"/>
    <lineage>
        <taxon>Eukaryota</taxon>
        <taxon>Metazoa</taxon>
        <taxon>Spiralia</taxon>
        <taxon>Gnathifera</taxon>
        <taxon>Rotifera</taxon>
        <taxon>Eurotatoria</taxon>
        <taxon>Monogononta</taxon>
        <taxon>Pseudotrocha</taxon>
        <taxon>Ploima</taxon>
        <taxon>Brachionidae</taxon>
        <taxon>Brachionus</taxon>
    </lineage>
</organism>
<dbReference type="NCBIfam" id="TIGR01359">
    <property type="entry name" value="UMP_CMP_kin_fam"/>
    <property type="match status" value="1"/>
</dbReference>
<keyword evidence="9" id="KW-0067">ATP-binding</keyword>
<comment type="caution">
    <text evidence="16">The sequence shown here is derived from an EMBL/GenBank/DDBJ whole genome shotgun (WGS) entry which is preliminary data.</text>
</comment>
<evidence type="ECO:0000256" key="10">
    <source>
        <dbReference type="ARBA" id="ARBA00022975"/>
    </source>
</evidence>
<dbReference type="InterPro" id="IPR027417">
    <property type="entry name" value="P-loop_NTPase"/>
</dbReference>
<protein>
    <recommendedName>
        <fullName evidence="4">adenylate kinase</fullName>
        <ecNumber evidence="4">2.7.4.3</ecNumber>
    </recommendedName>
    <alternativeName>
        <fullName evidence="12">ATP:AMP phosphotransferase</fullName>
    </alternativeName>
    <alternativeName>
        <fullName evidence="14">Adenylate monophosphate kinase</fullName>
    </alternativeName>
</protein>
<accession>A0A813YYM8</accession>
<dbReference type="AlphaFoldDB" id="A0A813YYM8"/>
<evidence type="ECO:0000256" key="15">
    <source>
        <dbReference type="SAM" id="MobiDB-lite"/>
    </source>
</evidence>
<dbReference type="InterPro" id="IPR006266">
    <property type="entry name" value="UMP_CMP_kinase"/>
</dbReference>
<evidence type="ECO:0000256" key="8">
    <source>
        <dbReference type="ARBA" id="ARBA00022777"/>
    </source>
</evidence>
<dbReference type="PRINTS" id="PR00094">
    <property type="entry name" value="ADENYLTKNASE"/>
</dbReference>
<keyword evidence="11" id="KW-0539">Nucleus</keyword>
<reference evidence="16" key="1">
    <citation type="submission" date="2021-02" db="EMBL/GenBank/DDBJ databases">
        <authorList>
            <person name="Nowell W R."/>
        </authorList>
    </citation>
    <scope>NUCLEOTIDE SEQUENCE</scope>
    <source>
        <strain evidence="16">Ploen Becks lab</strain>
    </source>
</reference>
<dbReference type="OrthoDB" id="442176at2759"/>
<dbReference type="GO" id="GO:0005737">
    <property type="term" value="C:cytoplasm"/>
    <property type="evidence" value="ECO:0007669"/>
    <property type="project" value="UniProtKB-SubCell"/>
</dbReference>
<name>A0A813YYM8_9BILA</name>
<dbReference type="PANTHER" id="PTHR23359">
    <property type="entry name" value="NUCLEOTIDE KINASE"/>
    <property type="match status" value="1"/>
</dbReference>
<comment type="function">
    <text evidence="1">Catalyzes the reversible transfer of the terminal phosphate group between ATP and AMP. Plays an important role in cellular energy homeostasis and in adenine nucleotide metabolism.</text>
</comment>
<evidence type="ECO:0000256" key="2">
    <source>
        <dbReference type="ARBA" id="ARBA00004496"/>
    </source>
</evidence>
<dbReference type="EC" id="2.7.4.3" evidence="4"/>
<dbReference type="HAMAP" id="MF_00235">
    <property type="entry name" value="Adenylate_kinase_Adk"/>
    <property type="match status" value="3"/>
</dbReference>
<dbReference type="Pfam" id="PF00406">
    <property type="entry name" value="ADK"/>
    <property type="match status" value="3"/>
</dbReference>
<dbReference type="InterPro" id="IPR000850">
    <property type="entry name" value="Adenylat/UMP-CMP_kin"/>
</dbReference>
<evidence type="ECO:0000256" key="12">
    <source>
        <dbReference type="ARBA" id="ARBA00031517"/>
    </source>
</evidence>
<evidence type="ECO:0000256" key="5">
    <source>
        <dbReference type="ARBA" id="ARBA00022490"/>
    </source>
</evidence>
<evidence type="ECO:0000256" key="14">
    <source>
        <dbReference type="ARBA" id="ARBA00078502"/>
    </source>
</evidence>
<evidence type="ECO:0000256" key="9">
    <source>
        <dbReference type="ARBA" id="ARBA00022840"/>
    </source>
</evidence>
<evidence type="ECO:0000256" key="6">
    <source>
        <dbReference type="ARBA" id="ARBA00022679"/>
    </source>
</evidence>
<comment type="subcellular location">
    <subcellularLocation>
        <location evidence="2">Cytoplasm</location>
    </subcellularLocation>
</comment>
<dbReference type="GO" id="GO:0005524">
    <property type="term" value="F:ATP binding"/>
    <property type="evidence" value="ECO:0007669"/>
    <property type="project" value="UniProtKB-KW"/>
</dbReference>
<evidence type="ECO:0000313" key="17">
    <source>
        <dbReference type="Proteomes" id="UP000663879"/>
    </source>
</evidence>
<gene>
    <name evidence="16" type="ORF">OXX778_LOCUS10947</name>
</gene>
<dbReference type="CDD" id="cd01428">
    <property type="entry name" value="ADK"/>
    <property type="match status" value="3"/>
</dbReference>
<evidence type="ECO:0000313" key="16">
    <source>
        <dbReference type="EMBL" id="CAF0891739.1"/>
    </source>
</evidence>
<evidence type="ECO:0000256" key="7">
    <source>
        <dbReference type="ARBA" id="ARBA00022741"/>
    </source>
</evidence>
<feature type="region of interest" description="Disordered" evidence="15">
    <location>
        <begin position="203"/>
        <end position="391"/>
    </location>
</feature>
<keyword evidence="17" id="KW-1185">Reference proteome</keyword>
<sequence length="1198" mass="140225">MSLYSRARSEDRRSLYNYAADTYTPDLYTRRSVSREPSVSRNLRASSVTYGRHRHTSVDRDYDSSMRLENANKAYHDYHSDFLSKRWENKHYLSGMQDTVVDQGVQLNRILRLLEQDEMSLYQRCNLLDSKSGRRYSRASFYNPFQSGIERSNAALERHKLFQMDMEKRDQSIENGTRHRSKSIQSMNEINERLKNLESKRHKFTIPDMHLPETIDFQKKPRDTSEIKRDESRPKFRRISEEDPEEYNKYQEELQKQREQREKEREERERLEREQREKREEARRLRLEQEREREEAERAEYEQKDRERREKRERERKEREEAEQREIQERKEKREREKREREEQDAKLQKEREEKREREKREREEQDAKLQKEREEKKRAEQERLEKERLEREKELAELKAKQREEKLAKVKNSKIIFVIGGPGSGKGTQCDLMVEKWGYTHLSTGDLLRAEVKSGSERGKMLNDMMLRGELVPNEVVLEMLKDAMADKVDDSKGFLIDGYPRQVDQGIEFEEKIGECEFALFVEASDDTIKSRLLKRGETSNRSDDNEATRQARLEVFHQVTRPVIDYYDKIGKLRRVNAEKSPVEVFNDIERVINGEPVQSLDEYLKEQAEKERERKEKLLKEKKIIFVVGGPGSGKGTQCEKMKDKYGLTHISSGDLLRDEVNKGTERGKMLNELMKKGKLVPNEIVLEMIKEAMLDKVDSSNGFLIDGYPRQVDQGTEFENKIGVCNMVLYVESTDETMTKRLLNRGKSSGRVDDNEETIKKRLDTFHTLTQPVIDHYEKQGKVHRVNSEKSPNEVFKDIEKIMNGESVQTLDEYLKEREEKLKKLEDSKIIFVVGGPGSGKGTQCEKIVEKFGFTHLSSGDLLRDEVKSGSERGEMLNEMMQKGELVPNEIVLDMLKEAMIEKVDESNGFLIDGYPRKVEQGLEFEKKIGEPEIVLFVDASDETMKERLMKRGETSGRVDDNEDSIKNRLDTFHQATQPVIDHYDKQNKLKKVDSERAPDLVFEDIEKILNDVNKKKLSMDKLNETVDKIVHQVANQAQHRKEVKEDIALTIQHAIKDIINSEFKPDEDSGFSFLEYRSIEIKDDNGEPKSPRKSKPLEIEDPTKHGEIIVIVKKGDKVIVRANEENDTIISNIIHGELIIRHVDTNLIINIARGAIQDAIDFNIVGQAYIRDLSGTIKVKQFKGIVVVRNED</sequence>
<comment type="subunit">
    <text evidence="3">Monomer.</text>
</comment>
<evidence type="ECO:0000256" key="3">
    <source>
        <dbReference type="ARBA" id="ARBA00011245"/>
    </source>
</evidence>
<dbReference type="GO" id="GO:0006207">
    <property type="term" value="P:'de novo' pyrimidine nucleobase biosynthetic process"/>
    <property type="evidence" value="ECO:0007669"/>
    <property type="project" value="InterPro"/>
</dbReference>
<dbReference type="EMBL" id="CAJNOC010001794">
    <property type="protein sequence ID" value="CAF0891739.1"/>
    <property type="molecule type" value="Genomic_DNA"/>
</dbReference>
<keyword evidence="10" id="KW-0665">Pyrimidine biosynthesis</keyword>
<keyword evidence="8" id="KW-0418">Kinase</keyword>
<keyword evidence="6" id="KW-0808">Transferase</keyword>
<dbReference type="SUPFAM" id="SSF52540">
    <property type="entry name" value="P-loop containing nucleoside triphosphate hydrolases"/>
    <property type="match status" value="3"/>
</dbReference>
<dbReference type="PROSITE" id="PS00113">
    <property type="entry name" value="ADENYLATE_KINASE"/>
    <property type="match status" value="3"/>
</dbReference>
<dbReference type="InterPro" id="IPR033690">
    <property type="entry name" value="Adenylat_kinase_CS"/>
</dbReference>